<organism evidence="3 4">
    <name type="scientific">Lupinus angustifolius</name>
    <name type="common">Narrow-leaved blue lupine</name>
    <dbReference type="NCBI Taxonomy" id="3871"/>
    <lineage>
        <taxon>Eukaryota</taxon>
        <taxon>Viridiplantae</taxon>
        <taxon>Streptophyta</taxon>
        <taxon>Embryophyta</taxon>
        <taxon>Tracheophyta</taxon>
        <taxon>Spermatophyta</taxon>
        <taxon>Magnoliopsida</taxon>
        <taxon>eudicotyledons</taxon>
        <taxon>Gunneridae</taxon>
        <taxon>Pentapetalae</taxon>
        <taxon>rosids</taxon>
        <taxon>fabids</taxon>
        <taxon>Fabales</taxon>
        <taxon>Fabaceae</taxon>
        <taxon>Papilionoideae</taxon>
        <taxon>50 kb inversion clade</taxon>
        <taxon>genistoids sensu lato</taxon>
        <taxon>core genistoids</taxon>
        <taxon>Genisteae</taxon>
        <taxon>Lupinus</taxon>
    </lineage>
</organism>
<dbReference type="Proteomes" id="UP000188354">
    <property type="component" value="Chromosome LG05"/>
</dbReference>
<dbReference type="AlphaFoldDB" id="A0A1J7HGU0"/>
<accession>A0A1J7HGU0</accession>
<protein>
    <submittedName>
        <fullName evidence="3">Uncharacterized protein</fullName>
    </submittedName>
</protein>
<proteinExistence type="predicted"/>
<dbReference type="Gramene" id="OIW12016">
    <property type="protein sequence ID" value="OIW12016"/>
    <property type="gene ID" value="TanjilG_16127"/>
</dbReference>
<dbReference type="PANTHER" id="PTHR37614:SF2">
    <property type="entry name" value="OS02G0121400 PROTEIN"/>
    <property type="match status" value="1"/>
</dbReference>
<evidence type="ECO:0000256" key="1">
    <source>
        <dbReference type="SAM" id="MobiDB-lite"/>
    </source>
</evidence>
<feature type="region of interest" description="Disordered" evidence="1">
    <location>
        <begin position="198"/>
        <end position="221"/>
    </location>
</feature>
<dbReference type="EMBL" id="CM007365">
    <property type="protein sequence ID" value="OIW12016.1"/>
    <property type="molecule type" value="Genomic_DNA"/>
</dbReference>
<evidence type="ECO:0000313" key="3">
    <source>
        <dbReference type="EMBL" id="OIW12016.1"/>
    </source>
</evidence>
<name>A0A1J7HGU0_LUPAN</name>
<keyword evidence="2" id="KW-0472">Membrane</keyword>
<sequence>MKITIVNKKKRKEIEHDNINNMFIEKEIEVAQLLLDFSHVIFDLESPLLSSLPFTWGCKRVRSVIQDTPSKTITCDAVPPLCQGGAAVDPPYEVGSSPATPLSLSLIDSDDKGEKTLPCKASLKRKKEYYLGSIEDLTKSKASLNEVSIFFSSLFDLFFSFFLNFGYLHILQEIQNVKRYSQHLSDFNLKLKARKQELSDRYNSSNKSEAKKPKLENGWPINTPNSMAENPQHHQFQFQVSNSTQYVSLMLNQACGPSQIFNTNKAIAQFQTVSFPIPSHSSSEEIIHVESHQPLDMNRINKDLNRAIAAQARQRRIQINKLKNQIVNSKTR</sequence>
<reference evidence="3 4" key="1">
    <citation type="journal article" date="2017" name="Plant Biotechnol. J.">
        <title>A comprehensive draft genome sequence for lupin (Lupinus angustifolius), an emerging health food: insights into plant-microbe interactions and legume evolution.</title>
        <authorList>
            <person name="Hane J.K."/>
            <person name="Ming Y."/>
            <person name="Kamphuis L.G."/>
            <person name="Nelson M.N."/>
            <person name="Garg G."/>
            <person name="Atkins C.A."/>
            <person name="Bayer P.E."/>
            <person name="Bravo A."/>
            <person name="Bringans S."/>
            <person name="Cannon S."/>
            <person name="Edwards D."/>
            <person name="Foley R."/>
            <person name="Gao L.L."/>
            <person name="Harrison M.J."/>
            <person name="Huang W."/>
            <person name="Hurgobin B."/>
            <person name="Li S."/>
            <person name="Liu C.W."/>
            <person name="McGrath A."/>
            <person name="Morahan G."/>
            <person name="Murray J."/>
            <person name="Weller J."/>
            <person name="Jian J."/>
            <person name="Singh K.B."/>
        </authorList>
    </citation>
    <scope>NUCLEOTIDE SEQUENCE [LARGE SCALE GENOMIC DNA]</scope>
    <source>
        <strain evidence="4">cv. Tanjil</strain>
        <tissue evidence="3">Whole plant</tissue>
    </source>
</reference>
<evidence type="ECO:0000313" key="4">
    <source>
        <dbReference type="Proteomes" id="UP000188354"/>
    </source>
</evidence>
<feature type="transmembrane region" description="Helical" evidence="2">
    <location>
        <begin position="149"/>
        <end position="170"/>
    </location>
</feature>
<keyword evidence="2" id="KW-0812">Transmembrane</keyword>
<keyword evidence="4" id="KW-1185">Reference proteome</keyword>
<gene>
    <name evidence="3" type="ORF">TanjilG_16127</name>
</gene>
<dbReference type="PANTHER" id="PTHR37614">
    <property type="entry name" value="OS02G0121400 PROTEIN"/>
    <property type="match status" value="1"/>
</dbReference>
<keyword evidence="2" id="KW-1133">Transmembrane helix</keyword>
<evidence type="ECO:0000256" key="2">
    <source>
        <dbReference type="SAM" id="Phobius"/>
    </source>
</evidence>